<keyword evidence="1" id="KW-0175">Coiled coil</keyword>
<gene>
    <name evidence="3" type="ORF">NC799_04560</name>
</gene>
<sequence length="91" mass="10297">MKGNNISSSHDQTQLTQAQQSILHLQHAITQAQSNPNAEANLDAQINQALERAERSLTQSEQTTENQQALDFHRRELEQLKSSYQELKGNL</sequence>
<dbReference type="EMBL" id="JAMQKC010000002">
    <property type="protein sequence ID" value="MDC3416182.1"/>
    <property type="molecule type" value="Genomic_DNA"/>
</dbReference>
<organism evidence="3 4">
    <name type="scientific">Aquibacillus salsiterrae</name>
    <dbReference type="NCBI Taxonomy" id="2950439"/>
    <lineage>
        <taxon>Bacteria</taxon>
        <taxon>Bacillati</taxon>
        <taxon>Bacillota</taxon>
        <taxon>Bacilli</taxon>
        <taxon>Bacillales</taxon>
        <taxon>Bacillaceae</taxon>
        <taxon>Aquibacillus</taxon>
    </lineage>
</organism>
<dbReference type="RefSeq" id="WP_272445168.1">
    <property type="nucleotide sequence ID" value="NZ_JAMQKC010000002.1"/>
</dbReference>
<accession>A0A9X4AE01</accession>
<evidence type="ECO:0000256" key="1">
    <source>
        <dbReference type="SAM" id="Coils"/>
    </source>
</evidence>
<protein>
    <submittedName>
        <fullName evidence="3">Uncharacterized protein</fullName>
    </submittedName>
</protein>
<evidence type="ECO:0000256" key="2">
    <source>
        <dbReference type="SAM" id="MobiDB-lite"/>
    </source>
</evidence>
<feature type="coiled-coil region" evidence="1">
    <location>
        <begin position="50"/>
        <end position="90"/>
    </location>
</feature>
<comment type="caution">
    <text evidence="3">The sequence shown here is derived from an EMBL/GenBank/DDBJ whole genome shotgun (WGS) entry which is preliminary data.</text>
</comment>
<name>A0A9X4AE01_9BACI</name>
<reference evidence="3" key="1">
    <citation type="submission" date="2022-06" db="EMBL/GenBank/DDBJ databases">
        <title>Aquibacillus sp. a new bacterium isolated from soil saline samples.</title>
        <authorList>
            <person name="Galisteo C."/>
            <person name="De La Haba R."/>
            <person name="Sanchez-Porro C."/>
            <person name="Ventosa A."/>
        </authorList>
    </citation>
    <scope>NUCLEOTIDE SEQUENCE</scope>
    <source>
        <strain evidence="3">3ASR75-54</strain>
    </source>
</reference>
<keyword evidence="4" id="KW-1185">Reference proteome</keyword>
<evidence type="ECO:0000313" key="4">
    <source>
        <dbReference type="Proteomes" id="UP001145069"/>
    </source>
</evidence>
<feature type="region of interest" description="Disordered" evidence="2">
    <location>
        <begin position="1"/>
        <end position="21"/>
    </location>
</feature>
<dbReference type="AlphaFoldDB" id="A0A9X4AE01"/>
<evidence type="ECO:0000313" key="3">
    <source>
        <dbReference type="EMBL" id="MDC3416182.1"/>
    </source>
</evidence>
<proteinExistence type="predicted"/>
<dbReference type="Proteomes" id="UP001145069">
    <property type="component" value="Unassembled WGS sequence"/>
</dbReference>